<dbReference type="GO" id="GO:0005886">
    <property type="term" value="C:plasma membrane"/>
    <property type="evidence" value="ECO:0007669"/>
    <property type="project" value="UniProtKB-SubCell"/>
</dbReference>
<comment type="similarity">
    <text evidence="2">Belongs to the UppP family.</text>
</comment>
<evidence type="ECO:0000256" key="9">
    <source>
        <dbReference type="ARBA" id="ARBA00023136"/>
    </source>
</evidence>
<keyword evidence="6 12" id="KW-0812">Transmembrane</keyword>
<evidence type="ECO:0000256" key="7">
    <source>
        <dbReference type="ARBA" id="ARBA00022801"/>
    </source>
</evidence>
<dbReference type="EMBL" id="CAEZYY010000008">
    <property type="protein sequence ID" value="CAB4748058.1"/>
    <property type="molecule type" value="Genomic_DNA"/>
</dbReference>
<comment type="subcellular location">
    <subcellularLocation>
        <location evidence="1">Cell membrane</location>
        <topology evidence="1">Multi-pass membrane protein</topology>
    </subcellularLocation>
</comment>
<comment type="catalytic activity">
    <reaction evidence="11">
        <text>di-trans,octa-cis-undecaprenyl diphosphate + H2O = di-trans,octa-cis-undecaprenyl phosphate + phosphate + H(+)</text>
        <dbReference type="Rhea" id="RHEA:28094"/>
        <dbReference type="ChEBI" id="CHEBI:15377"/>
        <dbReference type="ChEBI" id="CHEBI:15378"/>
        <dbReference type="ChEBI" id="CHEBI:43474"/>
        <dbReference type="ChEBI" id="CHEBI:58405"/>
        <dbReference type="ChEBI" id="CHEBI:60392"/>
        <dbReference type="EC" id="3.6.1.27"/>
    </reaction>
</comment>
<feature type="transmembrane region" description="Helical" evidence="12">
    <location>
        <begin position="234"/>
        <end position="260"/>
    </location>
</feature>
<feature type="transmembrane region" description="Helical" evidence="12">
    <location>
        <begin position="147"/>
        <end position="165"/>
    </location>
</feature>
<dbReference type="AlphaFoldDB" id="A0A6J6TLT4"/>
<gene>
    <name evidence="13" type="ORF">UFOPK2806_00836</name>
</gene>
<evidence type="ECO:0000256" key="1">
    <source>
        <dbReference type="ARBA" id="ARBA00004651"/>
    </source>
</evidence>
<evidence type="ECO:0000256" key="4">
    <source>
        <dbReference type="ARBA" id="ARBA00021581"/>
    </source>
</evidence>
<evidence type="ECO:0000256" key="5">
    <source>
        <dbReference type="ARBA" id="ARBA00022475"/>
    </source>
</evidence>
<accession>A0A6J6TLT4</accession>
<organism evidence="13">
    <name type="scientific">freshwater metagenome</name>
    <dbReference type="NCBI Taxonomy" id="449393"/>
    <lineage>
        <taxon>unclassified sequences</taxon>
        <taxon>metagenomes</taxon>
        <taxon>ecological metagenomes</taxon>
    </lineage>
</organism>
<evidence type="ECO:0000256" key="10">
    <source>
        <dbReference type="ARBA" id="ARBA00032707"/>
    </source>
</evidence>
<evidence type="ECO:0000256" key="3">
    <source>
        <dbReference type="ARBA" id="ARBA00012374"/>
    </source>
</evidence>
<keyword evidence="8 12" id="KW-1133">Transmembrane helix</keyword>
<name>A0A6J6TLT4_9ZZZZ</name>
<evidence type="ECO:0000313" key="13">
    <source>
        <dbReference type="EMBL" id="CAB4748058.1"/>
    </source>
</evidence>
<feature type="transmembrane region" description="Helical" evidence="12">
    <location>
        <begin position="109"/>
        <end position="126"/>
    </location>
</feature>
<keyword evidence="7" id="KW-0378">Hydrolase</keyword>
<dbReference type="HAMAP" id="MF_01006">
    <property type="entry name" value="Undec_diphosphatase"/>
    <property type="match status" value="1"/>
</dbReference>
<keyword evidence="5" id="KW-1003">Cell membrane</keyword>
<feature type="transmembrane region" description="Helical" evidence="12">
    <location>
        <begin position="281"/>
        <end position="305"/>
    </location>
</feature>
<reference evidence="13" key="1">
    <citation type="submission" date="2020-05" db="EMBL/GenBank/DDBJ databases">
        <authorList>
            <person name="Chiriac C."/>
            <person name="Salcher M."/>
            <person name="Ghai R."/>
            <person name="Kavagutti S V."/>
        </authorList>
    </citation>
    <scope>NUCLEOTIDE SEQUENCE</scope>
</reference>
<keyword evidence="9 12" id="KW-0472">Membrane</keyword>
<evidence type="ECO:0000256" key="8">
    <source>
        <dbReference type="ARBA" id="ARBA00022989"/>
    </source>
</evidence>
<feature type="transmembrane region" description="Helical" evidence="12">
    <location>
        <begin position="177"/>
        <end position="198"/>
    </location>
</feature>
<evidence type="ECO:0000256" key="6">
    <source>
        <dbReference type="ARBA" id="ARBA00022692"/>
    </source>
</evidence>
<dbReference type="PANTHER" id="PTHR30622">
    <property type="entry name" value="UNDECAPRENYL-DIPHOSPHATASE"/>
    <property type="match status" value="1"/>
</dbReference>
<dbReference type="PANTHER" id="PTHR30622:SF3">
    <property type="entry name" value="UNDECAPRENYL-DIPHOSPHATASE"/>
    <property type="match status" value="1"/>
</dbReference>
<proteinExistence type="inferred from homology"/>
<dbReference type="GO" id="GO:0050380">
    <property type="term" value="F:undecaprenyl-diphosphatase activity"/>
    <property type="evidence" value="ECO:0007669"/>
    <property type="project" value="UniProtKB-EC"/>
</dbReference>
<evidence type="ECO:0000256" key="12">
    <source>
        <dbReference type="SAM" id="Phobius"/>
    </source>
</evidence>
<evidence type="ECO:0000256" key="11">
    <source>
        <dbReference type="ARBA" id="ARBA00047594"/>
    </source>
</evidence>
<dbReference type="InterPro" id="IPR003824">
    <property type="entry name" value="UppP"/>
</dbReference>
<sequence>MTLPASPTSRRLHPRFVLLSFVALVLLLAVGAFARHTRADAVQASVGPLVRASDTTRVDSLGWADGLALGVVEGITEYLPISSTGHLIVTERFLDLNPPDGDAKDALDSYTVVIQVGAILAVLLLYRRRVGQILSGVAGRSDTGRRLLISIVIAFVPVGLLAKALEGPISDHLLSPAPVAIAWIVGGVALLGGSQWLRRKGRTGSPLEEITLRQAAIIGAVQAFSLWPGVSRSLVTIVGGVAAGLTIGAAVEFSFLLGLATLSAATAYEIVKNGSTIVDRFGIGAPLVGIIAAFVAAAAAVNLFVEYLNRRDLRIFGAYRIVAGLLVFVLLTANVI</sequence>
<feature type="transmembrane region" description="Helical" evidence="12">
    <location>
        <begin position="317"/>
        <end position="335"/>
    </location>
</feature>
<dbReference type="EC" id="3.6.1.27" evidence="3"/>
<protein>
    <recommendedName>
        <fullName evidence="4">Undecaprenyl-diphosphatase</fullName>
        <ecNumber evidence="3">3.6.1.27</ecNumber>
    </recommendedName>
    <alternativeName>
        <fullName evidence="10">Undecaprenyl pyrophosphate phosphatase</fullName>
    </alternativeName>
</protein>
<evidence type="ECO:0000256" key="2">
    <source>
        <dbReference type="ARBA" id="ARBA00010621"/>
    </source>
</evidence>
<dbReference type="Pfam" id="PF02673">
    <property type="entry name" value="BacA"/>
    <property type="match status" value="1"/>
</dbReference>